<feature type="region of interest" description="Disordered" evidence="1">
    <location>
        <begin position="24"/>
        <end position="74"/>
    </location>
</feature>
<feature type="region of interest" description="Disordered" evidence="1">
    <location>
        <begin position="87"/>
        <end position="116"/>
    </location>
</feature>
<evidence type="ECO:0000313" key="2">
    <source>
        <dbReference type="EMBL" id="VFU48522.1"/>
    </source>
</evidence>
<accession>A0A6N2MFW4</accession>
<dbReference type="PANTHER" id="PTHR47375">
    <property type="entry name" value="GB|AAF34833.1"/>
    <property type="match status" value="1"/>
</dbReference>
<reference evidence="2" key="1">
    <citation type="submission" date="2019-03" db="EMBL/GenBank/DDBJ databases">
        <authorList>
            <person name="Mank J."/>
            <person name="Almeida P."/>
        </authorList>
    </citation>
    <scope>NUCLEOTIDE SEQUENCE</scope>
    <source>
        <strain evidence="2">78183</strain>
    </source>
</reference>
<proteinExistence type="predicted"/>
<feature type="compositionally biased region" description="Polar residues" evidence="1">
    <location>
        <begin position="47"/>
        <end position="61"/>
    </location>
</feature>
<dbReference type="EMBL" id="CAADRP010001698">
    <property type="protein sequence ID" value="VFU48522.1"/>
    <property type="molecule type" value="Genomic_DNA"/>
</dbReference>
<organism evidence="2">
    <name type="scientific">Salix viminalis</name>
    <name type="common">Common osier</name>
    <name type="synonym">Basket willow</name>
    <dbReference type="NCBI Taxonomy" id="40686"/>
    <lineage>
        <taxon>Eukaryota</taxon>
        <taxon>Viridiplantae</taxon>
        <taxon>Streptophyta</taxon>
        <taxon>Embryophyta</taxon>
        <taxon>Tracheophyta</taxon>
        <taxon>Spermatophyta</taxon>
        <taxon>Magnoliopsida</taxon>
        <taxon>eudicotyledons</taxon>
        <taxon>Gunneridae</taxon>
        <taxon>Pentapetalae</taxon>
        <taxon>rosids</taxon>
        <taxon>fabids</taxon>
        <taxon>Malpighiales</taxon>
        <taxon>Salicaceae</taxon>
        <taxon>Saliceae</taxon>
        <taxon>Salix</taxon>
    </lineage>
</organism>
<protein>
    <submittedName>
        <fullName evidence="2">Uncharacterized protein</fullName>
    </submittedName>
</protein>
<feature type="compositionally biased region" description="Basic and acidic residues" evidence="1">
    <location>
        <begin position="102"/>
        <end position="114"/>
    </location>
</feature>
<gene>
    <name evidence="2" type="ORF">SVIM_LOCUS318455</name>
</gene>
<dbReference type="AlphaFoldDB" id="A0A6N2MFW4"/>
<name>A0A6N2MFW4_SALVM</name>
<evidence type="ECO:0000256" key="1">
    <source>
        <dbReference type="SAM" id="MobiDB-lite"/>
    </source>
</evidence>
<sequence length="129" mass="14620">MMESMKIHQMSLTGRADNAKLLFNPESLGNKRDQNHHSLILEGKGRNPNSDASNMNNSDVMNPNEFLSLDSHPDNARKMENKYKRSFTLPARMTSSSSSTSIDHHQHQPVDYRNPEAGVYSGIMENFLE</sequence>
<dbReference type="InterPro" id="IPR044170">
    <property type="entry name" value="RSS3-like"/>
</dbReference>
<dbReference type="PANTHER" id="PTHR47375:SF1">
    <property type="entry name" value="GB|AAF34833.1"/>
    <property type="match status" value="1"/>
</dbReference>